<evidence type="ECO:0000313" key="5">
    <source>
        <dbReference type="EMBL" id="OBT93564.1"/>
    </source>
</evidence>
<dbReference type="STRING" id="342668.A0A1B8GCK7"/>
<feature type="repeat" description="WD" evidence="3">
    <location>
        <begin position="616"/>
        <end position="657"/>
    </location>
</feature>
<dbReference type="Pfam" id="PF00400">
    <property type="entry name" value="WD40"/>
    <property type="match status" value="9"/>
</dbReference>
<dbReference type="InterPro" id="IPR056884">
    <property type="entry name" value="NPHP3-like_N"/>
</dbReference>
<protein>
    <recommendedName>
        <fullName evidence="4">Nephrocystin 3-like N-terminal domain-containing protein</fullName>
    </recommendedName>
</protein>
<dbReference type="PANTHER" id="PTHR19848">
    <property type="entry name" value="WD40 REPEAT PROTEIN"/>
    <property type="match status" value="1"/>
</dbReference>
<sequence length="1007" mass="111656">MSDPEQPRGSNKQYRDININDGARAHLGDIYHITREDPLSLLPFATDAPFNSYVRQHEPACLPNTRVDLLKDIYGWADGKDGQGERCIFWLNGLAGTGKSTITRTVAHRYNQQKRLGASFFFSKGDGDVSHAGKFFTSLAVQLAFNVPSLRQYICEAVTKRSDIANLSLLDQWRQLVLGPLSRLEKSHQPYVLVVDALDECEGDINVQNILGLLAEARSLTTVRLQVFLTSRPEIPIRHSIYRIPQAKHQDFILHDIPLETINHDISLFLEYNLETIRQQWTLGADWPGEAILRQLVLHACGLFIWAATACQFIHQGRRFARKRLDTILKVSSSAITALEKHLNEIYLAVLKNSISSEYSDEEKEETLKKDICKMHTPGSQASQVKSSWIEECLPPEVQYACLYWVQHIQRGDSQVHSGREAHRFLQDHLLHWLEALGWMGKTSEGIQAILSLEAYVLVNESPDLHAFIYDAMRFALYNRLVIEKAPLQLYCSALVFAPKKSIVRRQFEKFIPPWIQLKTRAQENWNAALQTLEGHSDSVESVAFSRDGKHMASGSHDKTVRLWDAVTGAALQVLEGSSPVTSVDFSPDSKRIVSGSLNGSIQLWDAMTGVALQKLEDHSSLVESVAFSPDGKRIASGSHDLTVRLWDAETGAVLQTLEGHSKFITSVAFSPDSKCIASGSHDQTVQLWDAETGAVLQTIEGQSFLTPVAFALDGKRWASGSDGQSVQLWDAMTGEALQTLKGHWGPITSLAFSPDSKRLASGSHDLTVWLWDAMTGAVLQILEGHSRKISSVAFSLDGKRVASGSGDYTVRLWDVVTGTALPPLEGPYRSRSVASVAFSPDGKGVVFGSGDMVHLWNTVTGTALQTLEGHLSSVTSVVFSPDGKHVASGSQDNTVRIWDCLTGAPLQTLEWYSETVSSVAFSPDGKRVAARSGDKTRLWDAVTGTVLETLKGHSKFLTPEAFLHDSKVEPGLFVLDDWVIEGKEKILWLPREYRPEEMAVWNGTIE</sequence>
<feature type="repeat" description="WD" evidence="3">
    <location>
        <begin position="533"/>
        <end position="574"/>
    </location>
</feature>
<gene>
    <name evidence="5" type="ORF">VE01_08370</name>
</gene>
<dbReference type="Proteomes" id="UP000091956">
    <property type="component" value="Unassembled WGS sequence"/>
</dbReference>
<dbReference type="SUPFAM" id="SSF50978">
    <property type="entry name" value="WD40 repeat-like"/>
    <property type="match status" value="2"/>
</dbReference>
<dbReference type="InterPro" id="IPR020472">
    <property type="entry name" value="WD40_PAC1"/>
</dbReference>
<feature type="repeat" description="WD" evidence="3">
    <location>
        <begin position="574"/>
        <end position="615"/>
    </location>
</feature>
<feature type="repeat" description="WD" evidence="3">
    <location>
        <begin position="783"/>
        <end position="824"/>
    </location>
</feature>
<dbReference type="EMBL" id="KV460252">
    <property type="protein sequence ID" value="OBT93564.1"/>
    <property type="molecule type" value="Genomic_DNA"/>
</dbReference>
<dbReference type="PRINTS" id="PR00320">
    <property type="entry name" value="GPROTEINBRPT"/>
</dbReference>
<evidence type="ECO:0000313" key="6">
    <source>
        <dbReference type="Proteomes" id="UP000091956"/>
    </source>
</evidence>
<feature type="domain" description="Nephrocystin 3-like N-terminal" evidence="4">
    <location>
        <begin position="80"/>
        <end position="232"/>
    </location>
</feature>
<organism evidence="5 6">
    <name type="scientific">Pseudogymnoascus verrucosus</name>
    <dbReference type="NCBI Taxonomy" id="342668"/>
    <lineage>
        <taxon>Eukaryota</taxon>
        <taxon>Fungi</taxon>
        <taxon>Dikarya</taxon>
        <taxon>Ascomycota</taxon>
        <taxon>Pezizomycotina</taxon>
        <taxon>Leotiomycetes</taxon>
        <taxon>Thelebolales</taxon>
        <taxon>Thelebolaceae</taxon>
        <taxon>Pseudogymnoascus</taxon>
    </lineage>
</organism>
<dbReference type="GeneID" id="28841756"/>
<evidence type="ECO:0000256" key="3">
    <source>
        <dbReference type="PROSITE-ProRule" id="PRU00221"/>
    </source>
</evidence>
<dbReference type="CDD" id="cd00200">
    <property type="entry name" value="WD40"/>
    <property type="match status" value="2"/>
</dbReference>
<dbReference type="Pfam" id="PF24883">
    <property type="entry name" value="NPHP3_N"/>
    <property type="match status" value="1"/>
</dbReference>
<evidence type="ECO:0000256" key="2">
    <source>
        <dbReference type="ARBA" id="ARBA00022737"/>
    </source>
</evidence>
<feature type="repeat" description="WD" evidence="3">
    <location>
        <begin position="709"/>
        <end position="740"/>
    </location>
</feature>
<dbReference type="PROSITE" id="PS00678">
    <property type="entry name" value="WD_REPEATS_1"/>
    <property type="match status" value="3"/>
</dbReference>
<dbReference type="RefSeq" id="XP_018127297.1">
    <property type="nucleotide sequence ID" value="XM_018277795.1"/>
</dbReference>
<reference evidence="6" key="2">
    <citation type="journal article" date="2018" name="Nat. Commun.">
        <title>Extreme sensitivity to ultraviolet light in the fungal pathogen causing white-nose syndrome of bats.</title>
        <authorList>
            <person name="Palmer J.M."/>
            <person name="Drees K.P."/>
            <person name="Foster J.T."/>
            <person name="Lindner D.L."/>
        </authorList>
    </citation>
    <scope>NUCLEOTIDE SEQUENCE [LARGE SCALE GENOMIC DNA]</scope>
    <source>
        <strain evidence="6">UAMH 10579</strain>
    </source>
</reference>
<dbReference type="SMART" id="SM00320">
    <property type="entry name" value="WD40"/>
    <property type="match status" value="10"/>
</dbReference>
<evidence type="ECO:0000259" key="4">
    <source>
        <dbReference type="Pfam" id="PF24883"/>
    </source>
</evidence>
<dbReference type="PROSITE" id="PS50294">
    <property type="entry name" value="WD_REPEATS_REGION"/>
    <property type="match status" value="7"/>
</dbReference>
<dbReference type="OrthoDB" id="674604at2759"/>
<dbReference type="InterPro" id="IPR027417">
    <property type="entry name" value="P-loop_NTPase"/>
</dbReference>
<feature type="repeat" description="WD" evidence="3">
    <location>
        <begin position="741"/>
        <end position="782"/>
    </location>
</feature>
<keyword evidence="1 3" id="KW-0853">WD repeat</keyword>
<dbReference type="PANTHER" id="PTHR19848:SF8">
    <property type="entry name" value="F-BOX AND WD REPEAT DOMAIN CONTAINING 7"/>
    <property type="match status" value="1"/>
</dbReference>
<name>A0A1B8GCK7_9PEZI</name>
<keyword evidence="2" id="KW-0677">Repeat</keyword>
<feature type="repeat" description="WD" evidence="3">
    <location>
        <begin position="868"/>
        <end position="909"/>
    </location>
</feature>
<dbReference type="Gene3D" id="3.40.50.300">
    <property type="entry name" value="P-loop containing nucleotide triphosphate hydrolases"/>
    <property type="match status" value="1"/>
</dbReference>
<reference evidence="5 6" key="1">
    <citation type="submission" date="2016-03" db="EMBL/GenBank/DDBJ databases">
        <title>Comparative genomics of Pseudogymnoascus destructans, the fungus causing white-nose syndrome of bats.</title>
        <authorList>
            <person name="Palmer J.M."/>
            <person name="Drees K.P."/>
            <person name="Foster J.T."/>
            <person name="Lindner D.L."/>
        </authorList>
    </citation>
    <scope>NUCLEOTIDE SEQUENCE [LARGE SCALE GENOMIC DNA]</scope>
    <source>
        <strain evidence="5 6">UAMH 10579</strain>
    </source>
</reference>
<dbReference type="PROSITE" id="PS50082">
    <property type="entry name" value="WD_REPEATS_2"/>
    <property type="match status" value="8"/>
</dbReference>
<dbReference type="InterPro" id="IPR015943">
    <property type="entry name" value="WD40/YVTN_repeat-like_dom_sf"/>
</dbReference>
<feature type="repeat" description="WD" evidence="3">
    <location>
        <begin position="658"/>
        <end position="699"/>
    </location>
</feature>
<dbReference type="Gene3D" id="2.130.10.10">
    <property type="entry name" value="YVTN repeat-like/Quinoprotein amine dehydrogenase"/>
    <property type="match status" value="4"/>
</dbReference>
<dbReference type="InterPro" id="IPR019775">
    <property type="entry name" value="WD40_repeat_CS"/>
</dbReference>
<accession>A0A1B8GCK7</accession>
<dbReference type="AlphaFoldDB" id="A0A1B8GCK7"/>
<dbReference type="InterPro" id="IPR001680">
    <property type="entry name" value="WD40_rpt"/>
</dbReference>
<dbReference type="SUPFAM" id="SSF52540">
    <property type="entry name" value="P-loop containing nucleoside triphosphate hydrolases"/>
    <property type="match status" value="1"/>
</dbReference>
<keyword evidence="6" id="KW-1185">Reference proteome</keyword>
<dbReference type="InterPro" id="IPR036322">
    <property type="entry name" value="WD40_repeat_dom_sf"/>
</dbReference>
<evidence type="ECO:0000256" key="1">
    <source>
        <dbReference type="ARBA" id="ARBA00022574"/>
    </source>
</evidence>
<proteinExistence type="predicted"/>